<dbReference type="STRING" id="68775.A0A5C3LUR8"/>
<sequence length="274" mass="31223">MSNIHTYTNGSGYEGNTGVAAVLFQCSSQMLKAILCYHLGPTSDHTNVDTEGIGTILAVWLLRQMNINFSTSKMFTDIQNFMQILGKRGRKTGQYIQNEFIAMAEELWQHVPHSDLLWIQWISAHSKVHGNKMADAEAKQAALGHSSPSHLLPPLLHCCPLPISAVACKQKHMQELNRAWQKEWEASPQYQRFHTIDPNIHFAKFHKVTQKKLCLPHMDISCLVQIQTGHTPLASYLHKIGKMHMSRCPSCWEHIQIEIRETVQHFVLYCPGVY</sequence>
<proteinExistence type="predicted"/>
<dbReference type="PROSITE" id="PS50879">
    <property type="entry name" value="RNASE_H_1"/>
    <property type="match status" value="1"/>
</dbReference>
<dbReference type="Pfam" id="PF00075">
    <property type="entry name" value="RNase_H"/>
    <property type="match status" value="1"/>
</dbReference>
<dbReference type="OrthoDB" id="3044497at2759"/>
<dbReference type="CDD" id="cd09276">
    <property type="entry name" value="Rnase_HI_RT_non_LTR"/>
    <property type="match status" value="1"/>
</dbReference>
<dbReference type="Proteomes" id="UP000308652">
    <property type="component" value="Unassembled WGS sequence"/>
</dbReference>
<evidence type="ECO:0000313" key="3">
    <source>
        <dbReference type="Proteomes" id="UP000308652"/>
    </source>
</evidence>
<dbReference type="InterPro" id="IPR036397">
    <property type="entry name" value="RNaseH_sf"/>
</dbReference>
<accession>A0A5C3LUR8</accession>
<feature type="domain" description="RNase H type-1" evidence="1">
    <location>
        <begin position="1"/>
        <end position="143"/>
    </location>
</feature>
<reference evidence="2 3" key="1">
    <citation type="journal article" date="2019" name="Nat. Ecol. Evol.">
        <title>Megaphylogeny resolves global patterns of mushroom evolution.</title>
        <authorList>
            <person name="Varga T."/>
            <person name="Krizsan K."/>
            <person name="Foldi C."/>
            <person name="Dima B."/>
            <person name="Sanchez-Garcia M."/>
            <person name="Sanchez-Ramirez S."/>
            <person name="Szollosi G.J."/>
            <person name="Szarkandi J.G."/>
            <person name="Papp V."/>
            <person name="Albert L."/>
            <person name="Andreopoulos W."/>
            <person name="Angelini C."/>
            <person name="Antonin V."/>
            <person name="Barry K.W."/>
            <person name="Bougher N.L."/>
            <person name="Buchanan P."/>
            <person name="Buyck B."/>
            <person name="Bense V."/>
            <person name="Catcheside P."/>
            <person name="Chovatia M."/>
            <person name="Cooper J."/>
            <person name="Damon W."/>
            <person name="Desjardin D."/>
            <person name="Finy P."/>
            <person name="Geml J."/>
            <person name="Haridas S."/>
            <person name="Hughes K."/>
            <person name="Justo A."/>
            <person name="Karasinski D."/>
            <person name="Kautmanova I."/>
            <person name="Kiss B."/>
            <person name="Kocsube S."/>
            <person name="Kotiranta H."/>
            <person name="LaButti K.M."/>
            <person name="Lechner B.E."/>
            <person name="Liimatainen K."/>
            <person name="Lipzen A."/>
            <person name="Lukacs Z."/>
            <person name="Mihaltcheva S."/>
            <person name="Morgado L.N."/>
            <person name="Niskanen T."/>
            <person name="Noordeloos M.E."/>
            <person name="Ohm R.A."/>
            <person name="Ortiz-Santana B."/>
            <person name="Ovrebo C."/>
            <person name="Racz N."/>
            <person name="Riley R."/>
            <person name="Savchenko A."/>
            <person name="Shiryaev A."/>
            <person name="Soop K."/>
            <person name="Spirin V."/>
            <person name="Szebenyi C."/>
            <person name="Tomsovsky M."/>
            <person name="Tulloss R.E."/>
            <person name="Uehling J."/>
            <person name="Grigoriev I.V."/>
            <person name="Vagvolgyi C."/>
            <person name="Papp T."/>
            <person name="Martin F.M."/>
            <person name="Miettinen O."/>
            <person name="Hibbett D.S."/>
            <person name="Nagy L.G."/>
        </authorList>
    </citation>
    <scope>NUCLEOTIDE SEQUENCE [LARGE SCALE GENOMIC DNA]</scope>
    <source>
        <strain evidence="2 3">CBS 166.37</strain>
    </source>
</reference>
<evidence type="ECO:0000259" key="1">
    <source>
        <dbReference type="PROSITE" id="PS50879"/>
    </source>
</evidence>
<protein>
    <recommendedName>
        <fullName evidence="1">RNase H type-1 domain-containing protein</fullName>
    </recommendedName>
</protein>
<dbReference type="InterPro" id="IPR002156">
    <property type="entry name" value="RNaseH_domain"/>
</dbReference>
<name>A0A5C3LUR8_9AGAR</name>
<gene>
    <name evidence="2" type="ORF">BDQ12DRAFT_609576</name>
</gene>
<dbReference type="SUPFAM" id="SSF53098">
    <property type="entry name" value="Ribonuclease H-like"/>
    <property type="match status" value="1"/>
</dbReference>
<dbReference type="EMBL" id="ML213613">
    <property type="protein sequence ID" value="TFK36562.1"/>
    <property type="molecule type" value="Genomic_DNA"/>
</dbReference>
<dbReference type="GO" id="GO:0004523">
    <property type="term" value="F:RNA-DNA hybrid ribonuclease activity"/>
    <property type="evidence" value="ECO:0007669"/>
    <property type="project" value="InterPro"/>
</dbReference>
<organism evidence="2 3">
    <name type="scientific">Crucibulum laeve</name>
    <dbReference type="NCBI Taxonomy" id="68775"/>
    <lineage>
        <taxon>Eukaryota</taxon>
        <taxon>Fungi</taxon>
        <taxon>Dikarya</taxon>
        <taxon>Basidiomycota</taxon>
        <taxon>Agaricomycotina</taxon>
        <taxon>Agaricomycetes</taxon>
        <taxon>Agaricomycetidae</taxon>
        <taxon>Agaricales</taxon>
        <taxon>Agaricineae</taxon>
        <taxon>Nidulariaceae</taxon>
        <taxon>Crucibulum</taxon>
    </lineage>
</organism>
<dbReference type="AlphaFoldDB" id="A0A5C3LUR8"/>
<dbReference type="Gene3D" id="3.30.420.10">
    <property type="entry name" value="Ribonuclease H-like superfamily/Ribonuclease H"/>
    <property type="match status" value="1"/>
</dbReference>
<keyword evidence="3" id="KW-1185">Reference proteome</keyword>
<dbReference type="InterPro" id="IPR012337">
    <property type="entry name" value="RNaseH-like_sf"/>
</dbReference>
<dbReference type="GO" id="GO:0003676">
    <property type="term" value="F:nucleic acid binding"/>
    <property type="evidence" value="ECO:0007669"/>
    <property type="project" value="InterPro"/>
</dbReference>
<evidence type="ECO:0000313" key="2">
    <source>
        <dbReference type="EMBL" id="TFK36562.1"/>
    </source>
</evidence>